<feature type="transmembrane region" description="Helical" evidence="6">
    <location>
        <begin position="318"/>
        <end position="340"/>
    </location>
</feature>
<feature type="transmembrane region" description="Helical" evidence="6">
    <location>
        <begin position="83"/>
        <end position="102"/>
    </location>
</feature>
<dbReference type="Gene3D" id="1.20.1250.20">
    <property type="entry name" value="MFS general substrate transporter like domains"/>
    <property type="match status" value="2"/>
</dbReference>
<evidence type="ECO:0000313" key="9">
    <source>
        <dbReference type="Proteomes" id="UP000293568"/>
    </source>
</evidence>
<evidence type="ECO:0000256" key="1">
    <source>
        <dbReference type="ARBA" id="ARBA00004651"/>
    </source>
</evidence>
<proteinExistence type="predicted"/>
<evidence type="ECO:0000256" key="2">
    <source>
        <dbReference type="ARBA" id="ARBA00022448"/>
    </source>
</evidence>
<dbReference type="InterPro" id="IPR011701">
    <property type="entry name" value="MFS"/>
</dbReference>
<feature type="transmembrane region" description="Helical" evidence="6">
    <location>
        <begin position="51"/>
        <end position="71"/>
    </location>
</feature>
<keyword evidence="4 6" id="KW-1133">Transmembrane helix</keyword>
<dbReference type="KEGG" id="pprt:ET464_18555"/>
<dbReference type="InterPro" id="IPR020846">
    <property type="entry name" value="MFS_dom"/>
</dbReference>
<feature type="domain" description="Major facilitator superfamily (MFS) profile" evidence="7">
    <location>
        <begin position="21"/>
        <end position="405"/>
    </location>
</feature>
<dbReference type="PROSITE" id="PS00216">
    <property type="entry name" value="SUGAR_TRANSPORT_1"/>
    <property type="match status" value="1"/>
</dbReference>
<evidence type="ECO:0000256" key="4">
    <source>
        <dbReference type="ARBA" id="ARBA00022989"/>
    </source>
</evidence>
<keyword evidence="5 6" id="KW-0472">Membrane</keyword>
<evidence type="ECO:0000313" key="8">
    <source>
        <dbReference type="EMBL" id="QAY68070.1"/>
    </source>
</evidence>
<dbReference type="PROSITE" id="PS50850">
    <property type="entry name" value="MFS"/>
    <property type="match status" value="1"/>
</dbReference>
<feature type="transmembrane region" description="Helical" evidence="6">
    <location>
        <begin position="265"/>
        <end position="284"/>
    </location>
</feature>
<dbReference type="EMBL" id="CP035492">
    <property type="protein sequence ID" value="QAY68070.1"/>
    <property type="molecule type" value="Genomic_DNA"/>
</dbReference>
<keyword evidence="2" id="KW-0813">Transport</keyword>
<sequence>MSVNSQSAKMSAVQTGTIYSILLAVSSVHLLNDSMQSVIPALYPVLKDSLMLSLAQIGWISFTVNMTSSVLQPVVGLYSDKRPTPWMLIAGMVCSMAGMVGIAYSPSFLLLLLSVVFVGLGSAVFHPEGSRVVHFAAGGKKGLAQSIYQVGGNFGQSLAPLMTMYIFLPLGQHGAVWGTLLAAAAIAILLRVVPWYGSKLRSEALPVKSKSHAAGRQPAAYSNRTILFGLTMLLFLVFARSWYAAGISSFFQFFEMDKYGLSAKHAQVAIFLFMIAGVIGTFCGGVMSDRFGRKKMIIFSIAGAAPFALLLPHLPLGWVYPVIFVLGFILQSGFSVTVVYAQELMPGKVGMASGLVTGLAFGMGGLGSIAIGSAADAYGITDVMVVTSLLPILGLLAFLLPKERRLA</sequence>
<dbReference type="OrthoDB" id="9770492at2"/>
<dbReference type="RefSeq" id="WP_129443485.1">
    <property type="nucleotide sequence ID" value="NZ_CP035492.1"/>
</dbReference>
<keyword evidence="3 6" id="KW-0812">Transmembrane</keyword>
<dbReference type="InterPro" id="IPR005829">
    <property type="entry name" value="Sugar_transporter_CS"/>
</dbReference>
<evidence type="ECO:0000256" key="3">
    <source>
        <dbReference type="ARBA" id="ARBA00022692"/>
    </source>
</evidence>
<dbReference type="GO" id="GO:0005886">
    <property type="term" value="C:plasma membrane"/>
    <property type="evidence" value="ECO:0007669"/>
    <property type="project" value="UniProtKB-SubCell"/>
</dbReference>
<dbReference type="Pfam" id="PF07690">
    <property type="entry name" value="MFS_1"/>
    <property type="match status" value="1"/>
</dbReference>
<feature type="transmembrane region" description="Helical" evidence="6">
    <location>
        <begin position="174"/>
        <end position="193"/>
    </location>
</feature>
<feature type="transmembrane region" description="Helical" evidence="6">
    <location>
        <begin position="377"/>
        <end position="400"/>
    </location>
</feature>
<comment type="subcellular location">
    <subcellularLocation>
        <location evidence="1">Cell membrane</location>
        <topology evidence="1">Multi-pass membrane protein</topology>
    </subcellularLocation>
</comment>
<feature type="transmembrane region" description="Helical" evidence="6">
    <location>
        <begin position="108"/>
        <end position="126"/>
    </location>
</feature>
<feature type="transmembrane region" description="Helical" evidence="6">
    <location>
        <begin position="226"/>
        <end position="245"/>
    </location>
</feature>
<dbReference type="AlphaFoldDB" id="A0A4P6EXD7"/>
<protein>
    <submittedName>
        <fullName evidence="8">MFS transporter</fullName>
    </submittedName>
</protein>
<feature type="transmembrane region" description="Helical" evidence="6">
    <location>
        <begin position="147"/>
        <end position="168"/>
    </location>
</feature>
<name>A0A4P6EXD7_9BACL</name>
<feature type="transmembrane region" description="Helical" evidence="6">
    <location>
        <begin position="296"/>
        <end position="312"/>
    </location>
</feature>
<gene>
    <name evidence="8" type="ORF">ET464_18555</name>
</gene>
<feature type="transmembrane region" description="Helical" evidence="6">
    <location>
        <begin position="352"/>
        <end position="371"/>
    </location>
</feature>
<reference evidence="8 9" key="1">
    <citation type="submission" date="2019-01" db="EMBL/GenBank/DDBJ databases">
        <title>Genome sequencing of strain FW100M-2.</title>
        <authorList>
            <person name="Heo J."/>
            <person name="Kim S.-J."/>
            <person name="Kim J.-S."/>
            <person name="Hong S.-B."/>
            <person name="Kwon S.-W."/>
        </authorList>
    </citation>
    <scope>NUCLEOTIDE SEQUENCE [LARGE SCALE GENOMIC DNA]</scope>
    <source>
        <strain evidence="8 9">FW100M-2</strain>
    </source>
</reference>
<dbReference type="Proteomes" id="UP000293568">
    <property type="component" value="Chromosome"/>
</dbReference>
<keyword evidence="9" id="KW-1185">Reference proteome</keyword>
<dbReference type="SUPFAM" id="SSF103473">
    <property type="entry name" value="MFS general substrate transporter"/>
    <property type="match status" value="1"/>
</dbReference>
<dbReference type="InterPro" id="IPR036259">
    <property type="entry name" value="MFS_trans_sf"/>
</dbReference>
<evidence type="ECO:0000256" key="5">
    <source>
        <dbReference type="ARBA" id="ARBA00023136"/>
    </source>
</evidence>
<dbReference type="PANTHER" id="PTHR43129:SF1">
    <property type="entry name" value="FOSMIDOMYCIN RESISTANCE PROTEIN"/>
    <property type="match status" value="1"/>
</dbReference>
<feature type="transmembrane region" description="Helical" evidence="6">
    <location>
        <begin position="12"/>
        <end position="31"/>
    </location>
</feature>
<evidence type="ECO:0000259" key="7">
    <source>
        <dbReference type="PROSITE" id="PS50850"/>
    </source>
</evidence>
<dbReference type="GO" id="GO:0022857">
    <property type="term" value="F:transmembrane transporter activity"/>
    <property type="evidence" value="ECO:0007669"/>
    <property type="project" value="InterPro"/>
</dbReference>
<organism evidence="8 9">
    <name type="scientific">Paenibacillus protaetiae</name>
    <dbReference type="NCBI Taxonomy" id="2509456"/>
    <lineage>
        <taxon>Bacteria</taxon>
        <taxon>Bacillati</taxon>
        <taxon>Bacillota</taxon>
        <taxon>Bacilli</taxon>
        <taxon>Bacillales</taxon>
        <taxon>Paenibacillaceae</taxon>
        <taxon>Paenibacillus</taxon>
    </lineage>
</organism>
<evidence type="ECO:0000256" key="6">
    <source>
        <dbReference type="SAM" id="Phobius"/>
    </source>
</evidence>
<dbReference type="CDD" id="cd17478">
    <property type="entry name" value="MFS_FsR"/>
    <property type="match status" value="1"/>
</dbReference>
<accession>A0A4P6EXD7</accession>
<dbReference type="PANTHER" id="PTHR43129">
    <property type="entry name" value="FOSMIDOMYCIN RESISTANCE PROTEIN"/>
    <property type="match status" value="1"/>
</dbReference>